<dbReference type="PANTHER" id="PTHR43580">
    <property type="entry name" value="OXIDOREDUCTASE GLYR1-RELATED"/>
    <property type="match status" value="1"/>
</dbReference>
<dbReference type="InterPro" id="IPR008927">
    <property type="entry name" value="6-PGluconate_DH-like_C_sf"/>
</dbReference>
<feature type="domain" description="6-phosphogluconate dehydrogenase NADP-binding" evidence="2">
    <location>
        <begin position="6"/>
        <end position="133"/>
    </location>
</feature>
<dbReference type="Pfam" id="PF09130">
    <property type="entry name" value="DUF1932"/>
    <property type="match status" value="1"/>
</dbReference>
<dbReference type="InterPro" id="IPR036291">
    <property type="entry name" value="NAD(P)-bd_dom_sf"/>
</dbReference>
<organism evidence="4 5">
    <name type="scientific">Phlebiopsis gigantea (strain 11061_1 CR5-6)</name>
    <name type="common">White-rot fungus</name>
    <name type="synonym">Peniophora gigantea</name>
    <dbReference type="NCBI Taxonomy" id="745531"/>
    <lineage>
        <taxon>Eukaryota</taxon>
        <taxon>Fungi</taxon>
        <taxon>Dikarya</taxon>
        <taxon>Basidiomycota</taxon>
        <taxon>Agaricomycotina</taxon>
        <taxon>Agaricomycetes</taxon>
        <taxon>Polyporales</taxon>
        <taxon>Phanerochaetaceae</taxon>
        <taxon>Phlebiopsis</taxon>
    </lineage>
</organism>
<dbReference type="GO" id="GO:0050661">
    <property type="term" value="F:NADP binding"/>
    <property type="evidence" value="ECO:0007669"/>
    <property type="project" value="InterPro"/>
</dbReference>
<dbReference type="SUPFAM" id="SSF48179">
    <property type="entry name" value="6-phosphogluconate dehydrogenase C-terminal domain-like"/>
    <property type="match status" value="1"/>
</dbReference>
<feature type="domain" description="Phosphogluconate dehydrogenase NAD-binding putative C-terminal" evidence="3">
    <location>
        <begin position="204"/>
        <end position="278"/>
    </location>
</feature>
<dbReference type="InterPro" id="IPR013328">
    <property type="entry name" value="6PGD_dom2"/>
</dbReference>
<keyword evidence="5" id="KW-1185">Reference proteome</keyword>
<evidence type="ECO:0000259" key="2">
    <source>
        <dbReference type="Pfam" id="PF03446"/>
    </source>
</evidence>
<dbReference type="SUPFAM" id="SSF51735">
    <property type="entry name" value="NAD(P)-binding Rossmann-fold domains"/>
    <property type="match status" value="1"/>
</dbReference>
<dbReference type="STRING" id="745531.A0A0C3S881"/>
<dbReference type="Pfam" id="PF03446">
    <property type="entry name" value="NAD_binding_2"/>
    <property type="match status" value="1"/>
</dbReference>
<dbReference type="Gene3D" id="1.10.1040.10">
    <property type="entry name" value="N-(1-d-carboxylethyl)-l-norvaline Dehydrogenase, domain 2"/>
    <property type="match status" value="1"/>
</dbReference>
<evidence type="ECO:0008006" key="6">
    <source>
        <dbReference type="Google" id="ProtNLM"/>
    </source>
</evidence>
<dbReference type="InterPro" id="IPR006115">
    <property type="entry name" value="6PGDH_NADP-bd"/>
</dbReference>
<name>A0A0C3S881_PHLG1</name>
<dbReference type="InterPro" id="IPR015814">
    <property type="entry name" value="Pgluconate_DH_NAD-bd_C"/>
</dbReference>
<evidence type="ECO:0000259" key="3">
    <source>
        <dbReference type="Pfam" id="PF09130"/>
    </source>
</evidence>
<dbReference type="Proteomes" id="UP000053257">
    <property type="component" value="Unassembled WGS sequence"/>
</dbReference>
<evidence type="ECO:0000256" key="1">
    <source>
        <dbReference type="ARBA" id="ARBA00007598"/>
    </source>
</evidence>
<dbReference type="HOGENOM" id="CLU_052530_0_0_1"/>
<dbReference type="InterPro" id="IPR051265">
    <property type="entry name" value="HIBADH-related_NP60_sf"/>
</dbReference>
<dbReference type="OrthoDB" id="9988102at2759"/>
<dbReference type="AlphaFoldDB" id="A0A0C3S881"/>
<comment type="similarity">
    <text evidence="1">Belongs to the HIBADH-related family. NP60 subfamily.</text>
</comment>
<dbReference type="EMBL" id="KN840438">
    <property type="protein sequence ID" value="KIP12856.1"/>
    <property type="molecule type" value="Genomic_DNA"/>
</dbReference>
<sequence>MSPPTLAIVAAGAMGAAVGRRLTTAGLTVLTDLSGRSLASQKRAADAGMQDASLSQIAAQANWVLSILPPSEAYAFAERFRAAHAVVAPTRKLGFADCNAVNPTTVKRIAALFEGTPISFVDAGIVGGPPKDGYNPVFYASASPEQDAVLDDFTSLTKYDLNVKPLRGEGAGVGDASALKMSYAGITKGMIGLWSTMILAAHAASPATATALMHELADSQPMVLQKIIGSTSTMPGKAYRWIGEMEEISDFVSDGLTEPGIPGEGQIHQGLARLYERIASAVKDGEVVGEDVREVKILRDFAREAKAATQPKN</sequence>
<accession>A0A0C3S881</accession>
<evidence type="ECO:0000313" key="4">
    <source>
        <dbReference type="EMBL" id="KIP12856.1"/>
    </source>
</evidence>
<gene>
    <name evidence="4" type="ORF">PHLGIDRAFT_137784</name>
</gene>
<dbReference type="PANTHER" id="PTHR43580:SF2">
    <property type="entry name" value="CYTOKINE-LIKE NUCLEAR FACTOR N-PAC"/>
    <property type="match status" value="1"/>
</dbReference>
<evidence type="ECO:0000313" key="5">
    <source>
        <dbReference type="Proteomes" id="UP000053257"/>
    </source>
</evidence>
<proteinExistence type="inferred from homology"/>
<reference evidence="4 5" key="1">
    <citation type="journal article" date="2014" name="PLoS Genet.">
        <title>Analysis of the Phlebiopsis gigantea genome, transcriptome and secretome provides insight into its pioneer colonization strategies of wood.</title>
        <authorList>
            <person name="Hori C."/>
            <person name="Ishida T."/>
            <person name="Igarashi K."/>
            <person name="Samejima M."/>
            <person name="Suzuki H."/>
            <person name="Master E."/>
            <person name="Ferreira P."/>
            <person name="Ruiz-Duenas F.J."/>
            <person name="Held B."/>
            <person name="Canessa P."/>
            <person name="Larrondo L.F."/>
            <person name="Schmoll M."/>
            <person name="Druzhinina I.S."/>
            <person name="Kubicek C.P."/>
            <person name="Gaskell J.A."/>
            <person name="Kersten P."/>
            <person name="St John F."/>
            <person name="Glasner J."/>
            <person name="Sabat G."/>
            <person name="Splinter BonDurant S."/>
            <person name="Syed K."/>
            <person name="Yadav J."/>
            <person name="Mgbeahuruike A.C."/>
            <person name="Kovalchuk A."/>
            <person name="Asiegbu F.O."/>
            <person name="Lackner G."/>
            <person name="Hoffmeister D."/>
            <person name="Rencoret J."/>
            <person name="Gutierrez A."/>
            <person name="Sun H."/>
            <person name="Lindquist E."/>
            <person name="Barry K."/>
            <person name="Riley R."/>
            <person name="Grigoriev I.V."/>
            <person name="Henrissat B."/>
            <person name="Kues U."/>
            <person name="Berka R.M."/>
            <person name="Martinez A.T."/>
            <person name="Covert S.F."/>
            <person name="Blanchette R.A."/>
            <person name="Cullen D."/>
        </authorList>
    </citation>
    <scope>NUCLEOTIDE SEQUENCE [LARGE SCALE GENOMIC DNA]</scope>
    <source>
        <strain evidence="4 5">11061_1 CR5-6</strain>
    </source>
</reference>
<protein>
    <recommendedName>
        <fullName evidence="6">Phosphogluconate dehydrogenase NAD-binding putative C-terminal domain-containing protein</fullName>
    </recommendedName>
</protein>
<dbReference type="Gene3D" id="3.40.50.720">
    <property type="entry name" value="NAD(P)-binding Rossmann-like Domain"/>
    <property type="match status" value="1"/>
</dbReference>